<name>A0ACC2T471_9FUNG</name>
<evidence type="ECO:0000313" key="2">
    <source>
        <dbReference type="Proteomes" id="UP001165960"/>
    </source>
</evidence>
<proteinExistence type="predicted"/>
<protein>
    <submittedName>
        <fullName evidence="1">Uncharacterized protein</fullName>
    </submittedName>
</protein>
<gene>
    <name evidence="1" type="ORF">DSO57_1018790</name>
</gene>
<dbReference type="EMBL" id="QTSX02003633">
    <property type="protein sequence ID" value="KAJ9069400.1"/>
    <property type="molecule type" value="Genomic_DNA"/>
</dbReference>
<dbReference type="Proteomes" id="UP001165960">
    <property type="component" value="Unassembled WGS sequence"/>
</dbReference>
<sequence>MSESVCLIPDDSSTLHSKLDILHSLKSSPRAKRKENTFYNLNSKAPPPPFFNPNRSNRGFRKKTSEERRELARRSKSQVHIDDFRQFGHQTDLKFDVRDMWSRGLTHAVEIREPILEKKLLMALERVEHLENEVEYLKKKNHSLTLQNLKLSSNDEEKGNPSFYHEYWFMCRQYTELQKRYFARAITIKESCKDVGVQCDRPIPISYQQPPLPQIQAPMPPSISQASLSSLPPKVNLNQIKNIHQRRNPQRHPTEHGQRNRETNTSSPAKTLGSLSNKSNLSDEKLMQGKVMDLSSKKWLASFKEFHKENPFYRNPSSPFEPDSPGSVSSGNEFLDELTLLDFNCETESIFSLPQEKNFFIQSPKNQIINLMALINVPK</sequence>
<organism evidence="1 2">
    <name type="scientific">Entomophthora muscae</name>
    <dbReference type="NCBI Taxonomy" id="34485"/>
    <lineage>
        <taxon>Eukaryota</taxon>
        <taxon>Fungi</taxon>
        <taxon>Fungi incertae sedis</taxon>
        <taxon>Zoopagomycota</taxon>
        <taxon>Entomophthoromycotina</taxon>
        <taxon>Entomophthoromycetes</taxon>
        <taxon>Entomophthorales</taxon>
        <taxon>Entomophthoraceae</taxon>
        <taxon>Entomophthora</taxon>
    </lineage>
</organism>
<keyword evidence="2" id="KW-1185">Reference proteome</keyword>
<evidence type="ECO:0000313" key="1">
    <source>
        <dbReference type="EMBL" id="KAJ9069400.1"/>
    </source>
</evidence>
<reference evidence="1" key="1">
    <citation type="submission" date="2022-04" db="EMBL/GenBank/DDBJ databases">
        <title>Genome of the entomopathogenic fungus Entomophthora muscae.</title>
        <authorList>
            <person name="Elya C."/>
            <person name="Lovett B.R."/>
            <person name="Lee E."/>
            <person name="Macias A.M."/>
            <person name="Hajek A.E."/>
            <person name="De Bivort B.L."/>
            <person name="Kasson M.T."/>
            <person name="De Fine Licht H.H."/>
            <person name="Stajich J.E."/>
        </authorList>
    </citation>
    <scope>NUCLEOTIDE SEQUENCE</scope>
    <source>
        <strain evidence="1">Berkeley</strain>
    </source>
</reference>
<comment type="caution">
    <text evidence="1">The sequence shown here is derived from an EMBL/GenBank/DDBJ whole genome shotgun (WGS) entry which is preliminary data.</text>
</comment>
<accession>A0ACC2T471</accession>